<dbReference type="PANTHER" id="PTHR31672:SF13">
    <property type="entry name" value="F-BOX PROTEIN CPR30-LIKE"/>
    <property type="match status" value="1"/>
</dbReference>
<dbReference type="InterPro" id="IPR050796">
    <property type="entry name" value="SCF_F-box_component"/>
</dbReference>
<dbReference type="PANTHER" id="PTHR31672">
    <property type="entry name" value="BNACNNG10540D PROTEIN"/>
    <property type="match status" value="1"/>
</dbReference>
<keyword evidence="2" id="KW-1185">Reference proteome</keyword>
<dbReference type="EMBL" id="CP144700">
    <property type="protein sequence ID" value="WVZ21929.1"/>
    <property type="molecule type" value="Genomic_DNA"/>
</dbReference>
<protein>
    <recommendedName>
        <fullName evidence="3">F-box protein</fullName>
    </recommendedName>
</protein>
<gene>
    <name evidence="1" type="ORF">V8G54_000473</name>
</gene>
<sequence>MSTCKILSKFPKESDFAFKQAQHAILRDETCFLIQPEIPMEATKWCNQPVEFHPLPGEELSSGMSKNVLAFFSKGVKILCSTNGLALCSMFGENEVKFFIINPATQSWSPIPTHDHLQNSSFYDHKIGFLCDSDGNFMIYHFIDDLVDWSSYFGCNVYKEGMWKAKERFFSGSRSLRFDMPVYHKGAIHFISDCSSYLTRNNPYFRPYIMSYNFEDGKSRMLRIPKEARKTTDSNQSICLVRLRKDVFTVWVLTEYKSSLWKKILKIRVRAMEVLENDPYQIVVKSFIVLNGELLMFTTEKKVYLYGFSDNKIHKFWDYESDFNFLRCIPYIDTLRPCDIGTGNLSLPIHV</sequence>
<accession>A0AAQ3P5C2</accession>
<name>A0AAQ3P5C2_VIGMU</name>
<evidence type="ECO:0008006" key="3">
    <source>
        <dbReference type="Google" id="ProtNLM"/>
    </source>
</evidence>
<proteinExistence type="predicted"/>
<evidence type="ECO:0000313" key="1">
    <source>
        <dbReference type="EMBL" id="WVZ21929.1"/>
    </source>
</evidence>
<reference evidence="1 2" key="1">
    <citation type="journal article" date="2023" name="Life. Sci Alliance">
        <title>Evolutionary insights into 3D genome organization and epigenetic landscape of Vigna mungo.</title>
        <authorList>
            <person name="Junaid A."/>
            <person name="Singh B."/>
            <person name="Bhatia S."/>
        </authorList>
    </citation>
    <scope>NUCLEOTIDE SEQUENCE [LARGE SCALE GENOMIC DNA]</scope>
    <source>
        <strain evidence="1">Urdbean</strain>
    </source>
</reference>
<evidence type="ECO:0000313" key="2">
    <source>
        <dbReference type="Proteomes" id="UP001374535"/>
    </source>
</evidence>
<organism evidence="1 2">
    <name type="scientific">Vigna mungo</name>
    <name type="common">Black gram</name>
    <name type="synonym">Phaseolus mungo</name>
    <dbReference type="NCBI Taxonomy" id="3915"/>
    <lineage>
        <taxon>Eukaryota</taxon>
        <taxon>Viridiplantae</taxon>
        <taxon>Streptophyta</taxon>
        <taxon>Embryophyta</taxon>
        <taxon>Tracheophyta</taxon>
        <taxon>Spermatophyta</taxon>
        <taxon>Magnoliopsida</taxon>
        <taxon>eudicotyledons</taxon>
        <taxon>Gunneridae</taxon>
        <taxon>Pentapetalae</taxon>
        <taxon>rosids</taxon>
        <taxon>fabids</taxon>
        <taxon>Fabales</taxon>
        <taxon>Fabaceae</taxon>
        <taxon>Papilionoideae</taxon>
        <taxon>50 kb inversion clade</taxon>
        <taxon>NPAAA clade</taxon>
        <taxon>indigoferoid/millettioid clade</taxon>
        <taxon>Phaseoleae</taxon>
        <taxon>Vigna</taxon>
    </lineage>
</organism>
<dbReference type="AlphaFoldDB" id="A0AAQ3P5C2"/>
<dbReference type="Proteomes" id="UP001374535">
    <property type="component" value="Chromosome 1"/>
</dbReference>